<evidence type="ECO:0000256" key="4">
    <source>
        <dbReference type="SAM" id="Coils"/>
    </source>
</evidence>
<sequence>MKIQSKLSLFVFTVILMLSVNSLILFYNNYTTVKLDHYMSRSYRLLNQFKEIQNQSNAVLINDTGFNKVAENWLQAVRGFKELLTEYEEISQNSYIPEEIRERARKVSGLWTHLEKDIQQANDAIVAIRTSELIKKLGNNSFIRVRYSTDWSREESDLYKDVMVLEDRMQKLDRSSEFVAFGIEETVDNLILMIDGRNSRWMIISAAVFMVILLLSSVFVILFSRNLAGRIVTIEGLMNRAAERDLTVRYNVKTTDEIGHLGGHLNSVLDSLRDFFTSVNGTIYRADELKEILSSGMTESASAMEEIFRNIESFEGQFEKLDSELLQSREQIARLDGDVQTYSGKVSVQAEKARESGDMMKVMVEDIGKVGSISSEQNARARDLLLLVEENRDSLEKSIEAVESVATGMQGIHDIVTVIKSIADQTNILAMNAAIEAAHAGDAGKGFSVVAEEIRKLAESSGENVSRIDKFLSTISQDMDITLERSRENNETFEKIGEEVLRYSQVMDDVHKYLDSLVASGKEVERTSRESEEVSHDLSQGIGTISDRSRTLDRSMEIIGEHSSSTFNGIREITLGTKEILSSFDLIRKSNEENVETVNSLREEMKTYRVAE</sequence>
<dbReference type="SMART" id="SM00304">
    <property type="entry name" value="HAMP"/>
    <property type="match status" value="1"/>
</dbReference>
<feature type="domain" description="Methyl-accepting transducer" evidence="6">
    <location>
        <begin position="296"/>
        <end position="546"/>
    </location>
</feature>
<evidence type="ECO:0000313" key="8">
    <source>
        <dbReference type="EMBL" id="MBB6479813.1"/>
    </source>
</evidence>
<evidence type="ECO:0000256" key="1">
    <source>
        <dbReference type="ARBA" id="ARBA00023224"/>
    </source>
</evidence>
<dbReference type="Pfam" id="PF00015">
    <property type="entry name" value="MCPsignal"/>
    <property type="match status" value="1"/>
</dbReference>
<dbReference type="SUPFAM" id="SSF58104">
    <property type="entry name" value="Methyl-accepting chemotaxis protein (MCP) signaling domain"/>
    <property type="match status" value="1"/>
</dbReference>
<keyword evidence="5" id="KW-0812">Transmembrane</keyword>
<dbReference type="Proteomes" id="UP000587760">
    <property type="component" value="Unassembled WGS sequence"/>
</dbReference>
<keyword evidence="4" id="KW-0175">Coiled coil</keyword>
<dbReference type="EMBL" id="JACHGJ010000002">
    <property type="protein sequence ID" value="MBB6479813.1"/>
    <property type="molecule type" value="Genomic_DNA"/>
</dbReference>
<keyword evidence="9" id="KW-1185">Reference proteome</keyword>
<keyword evidence="5" id="KW-1133">Transmembrane helix</keyword>
<keyword evidence="5" id="KW-0472">Membrane</keyword>
<comment type="caution">
    <text evidence="8">The sequence shown here is derived from an EMBL/GenBank/DDBJ whole genome shotgun (WGS) entry which is preliminary data.</text>
</comment>
<feature type="domain" description="HAMP" evidence="7">
    <location>
        <begin position="225"/>
        <end position="277"/>
    </location>
</feature>
<dbReference type="CDD" id="cd06225">
    <property type="entry name" value="HAMP"/>
    <property type="match status" value="1"/>
</dbReference>
<accession>A0A841R7I5</accession>
<keyword evidence="1 3" id="KW-0807">Transducer</keyword>
<dbReference type="InterPro" id="IPR003660">
    <property type="entry name" value="HAMP_dom"/>
</dbReference>
<dbReference type="Gene3D" id="1.10.287.950">
    <property type="entry name" value="Methyl-accepting chemotaxis protein"/>
    <property type="match status" value="1"/>
</dbReference>
<dbReference type="PROSITE" id="PS50885">
    <property type="entry name" value="HAMP"/>
    <property type="match status" value="1"/>
</dbReference>
<dbReference type="GO" id="GO:0007165">
    <property type="term" value="P:signal transduction"/>
    <property type="evidence" value="ECO:0007669"/>
    <property type="project" value="UniProtKB-KW"/>
</dbReference>
<evidence type="ECO:0000259" key="6">
    <source>
        <dbReference type="PROSITE" id="PS50111"/>
    </source>
</evidence>
<evidence type="ECO:0000256" key="5">
    <source>
        <dbReference type="SAM" id="Phobius"/>
    </source>
</evidence>
<dbReference type="PANTHER" id="PTHR32089">
    <property type="entry name" value="METHYL-ACCEPTING CHEMOTAXIS PROTEIN MCPB"/>
    <property type="match status" value="1"/>
</dbReference>
<feature type="transmembrane region" description="Helical" evidence="5">
    <location>
        <begin position="201"/>
        <end position="223"/>
    </location>
</feature>
<evidence type="ECO:0000259" key="7">
    <source>
        <dbReference type="PROSITE" id="PS50885"/>
    </source>
</evidence>
<dbReference type="PANTHER" id="PTHR32089:SF112">
    <property type="entry name" value="LYSOZYME-LIKE PROTEIN-RELATED"/>
    <property type="match status" value="1"/>
</dbReference>
<dbReference type="Pfam" id="PF00672">
    <property type="entry name" value="HAMP"/>
    <property type="match status" value="1"/>
</dbReference>
<evidence type="ECO:0000256" key="2">
    <source>
        <dbReference type="ARBA" id="ARBA00029447"/>
    </source>
</evidence>
<dbReference type="GO" id="GO:0016020">
    <property type="term" value="C:membrane"/>
    <property type="evidence" value="ECO:0007669"/>
    <property type="project" value="InterPro"/>
</dbReference>
<proteinExistence type="inferred from homology"/>
<name>A0A841R7I5_9SPIO</name>
<comment type="similarity">
    <text evidence="2">Belongs to the methyl-accepting chemotaxis (MCP) protein family.</text>
</comment>
<dbReference type="RefSeq" id="WP_184745373.1">
    <property type="nucleotide sequence ID" value="NZ_JACHGJ010000002.1"/>
</dbReference>
<reference evidence="8 9" key="1">
    <citation type="submission" date="2020-08" db="EMBL/GenBank/DDBJ databases">
        <title>Genomic Encyclopedia of Type Strains, Phase IV (KMG-IV): sequencing the most valuable type-strain genomes for metagenomic binning, comparative biology and taxonomic classification.</title>
        <authorList>
            <person name="Goeker M."/>
        </authorList>
    </citation>
    <scope>NUCLEOTIDE SEQUENCE [LARGE SCALE GENOMIC DNA]</scope>
    <source>
        <strain evidence="8 9">DSM 2461</strain>
    </source>
</reference>
<feature type="coiled-coil region" evidence="4">
    <location>
        <begin position="304"/>
        <end position="331"/>
    </location>
</feature>
<gene>
    <name evidence="8" type="ORF">HNR50_001471</name>
</gene>
<organism evidence="8 9">
    <name type="scientific">Spirochaeta isovalerica</name>
    <dbReference type="NCBI Taxonomy" id="150"/>
    <lineage>
        <taxon>Bacteria</taxon>
        <taxon>Pseudomonadati</taxon>
        <taxon>Spirochaetota</taxon>
        <taxon>Spirochaetia</taxon>
        <taxon>Spirochaetales</taxon>
        <taxon>Spirochaetaceae</taxon>
        <taxon>Spirochaeta</taxon>
    </lineage>
</organism>
<dbReference type="PROSITE" id="PS50111">
    <property type="entry name" value="CHEMOTAXIS_TRANSDUC_2"/>
    <property type="match status" value="1"/>
</dbReference>
<dbReference type="SMART" id="SM00283">
    <property type="entry name" value="MA"/>
    <property type="match status" value="1"/>
</dbReference>
<evidence type="ECO:0000313" key="9">
    <source>
        <dbReference type="Proteomes" id="UP000587760"/>
    </source>
</evidence>
<protein>
    <submittedName>
        <fullName evidence="8">Methyl-accepting chemotaxis protein</fullName>
    </submittedName>
</protein>
<dbReference type="Gene3D" id="6.10.340.10">
    <property type="match status" value="1"/>
</dbReference>
<dbReference type="AlphaFoldDB" id="A0A841R7I5"/>
<evidence type="ECO:0000256" key="3">
    <source>
        <dbReference type="PROSITE-ProRule" id="PRU00284"/>
    </source>
</evidence>
<dbReference type="InterPro" id="IPR004089">
    <property type="entry name" value="MCPsignal_dom"/>
</dbReference>